<dbReference type="PROSITE" id="PS50977">
    <property type="entry name" value="HTH_TETR_2"/>
    <property type="match status" value="1"/>
</dbReference>
<protein>
    <submittedName>
        <fullName evidence="6">TetR/AcrR family transcriptional regulator</fullName>
    </submittedName>
</protein>
<dbReference type="Proteomes" id="UP001595975">
    <property type="component" value="Unassembled WGS sequence"/>
</dbReference>
<keyword evidence="3" id="KW-0804">Transcription</keyword>
<dbReference type="InterPro" id="IPR001647">
    <property type="entry name" value="HTH_TetR"/>
</dbReference>
<organism evidence="6 7">
    <name type="scientific">Kitasatospora misakiensis</name>
    <dbReference type="NCBI Taxonomy" id="67330"/>
    <lineage>
        <taxon>Bacteria</taxon>
        <taxon>Bacillati</taxon>
        <taxon>Actinomycetota</taxon>
        <taxon>Actinomycetes</taxon>
        <taxon>Kitasatosporales</taxon>
        <taxon>Streptomycetaceae</taxon>
        <taxon>Kitasatospora</taxon>
    </lineage>
</organism>
<dbReference type="PANTHER" id="PTHR30055">
    <property type="entry name" value="HTH-TYPE TRANSCRIPTIONAL REGULATOR RUTR"/>
    <property type="match status" value="1"/>
</dbReference>
<evidence type="ECO:0000259" key="5">
    <source>
        <dbReference type="PROSITE" id="PS50977"/>
    </source>
</evidence>
<dbReference type="RefSeq" id="WP_380226941.1">
    <property type="nucleotide sequence ID" value="NZ_JBHSOF010000025.1"/>
</dbReference>
<gene>
    <name evidence="6" type="ORF">ACFP3U_19990</name>
</gene>
<evidence type="ECO:0000313" key="7">
    <source>
        <dbReference type="Proteomes" id="UP001595975"/>
    </source>
</evidence>
<dbReference type="InterPro" id="IPR036271">
    <property type="entry name" value="Tet_transcr_reg_TetR-rel_C_sf"/>
</dbReference>
<dbReference type="Pfam" id="PF13305">
    <property type="entry name" value="TetR_C_33"/>
    <property type="match status" value="1"/>
</dbReference>
<sequence length="255" mass="26994">MSVIRNAAARAHAEVAMAIKEEARRQLAEGGAAKLSLRAVARELGMVSSALYRFYPSRDELLTALIIDGYNAIGQAAEQELAASRETDPVARWVAVCGAVRGWALAHPHEYALLYGSPVPGYAAPPDTVGPASRVALALFRVVEDAHRAGLVAVSGCDAGLPAPVADEATQFLWSSDLVPASALPRLLGVWAQLFGLISFDAFGRFERLVDSSDALFDHAVVELARQAGFRVDRASGEGRCQAKAEVGRPTATDG</sequence>
<accession>A0ABW0X691</accession>
<evidence type="ECO:0000313" key="6">
    <source>
        <dbReference type="EMBL" id="MFC5665253.1"/>
    </source>
</evidence>
<keyword evidence="2 4" id="KW-0238">DNA-binding</keyword>
<dbReference type="Gene3D" id="1.10.357.10">
    <property type="entry name" value="Tetracycline Repressor, domain 2"/>
    <property type="match status" value="1"/>
</dbReference>
<proteinExistence type="predicted"/>
<feature type="domain" description="HTH tetR-type" evidence="5">
    <location>
        <begin position="13"/>
        <end position="73"/>
    </location>
</feature>
<dbReference type="InterPro" id="IPR050109">
    <property type="entry name" value="HTH-type_TetR-like_transc_reg"/>
</dbReference>
<evidence type="ECO:0000256" key="4">
    <source>
        <dbReference type="PROSITE-ProRule" id="PRU00335"/>
    </source>
</evidence>
<dbReference type="SUPFAM" id="SSF46689">
    <property type="entry name" value="Homeodomain-like"/>
    <property type="match status" value="1"/>
</dbReference>
<evidence type="ECO:0000256" key="3">
    <source>
        <dbReference type="ARBA" id="ARBA00023163"/>
    </source>
</evidence>
<keyword evidence="1" id="KW-0805">Transcription regulation</keyword>
<dbReference type="EMBL" id="JBHSOF010000025">
    <property type="protein sequence ID" value="MFC5665253.1"/>
    <property type="molecule type" value="Genomic_DNA"/>
</dbReference>
<dbReference type="SUPFAM" id="SSF48498">
    <property type="entry name" value="Tetracyclin repressor-like, C-terminal domain"/>
    <property type="match status" value="1"/>
</dbReference>
<dbReference type="InterPro" id="IPR025996">
    <property type="entry name" value="MT1864/Rv1816-like_C"/>
</dbReference>
<dbReference type="PANTHER" id="PTHR30055:SF243">
    <property type="entry name" value="HTH-TYPE TRANSCRIPTIONAL REGULATOR RV1816"/>
    <property type="match status" value="1"/>
</dbReference>
<dbReference type="Pfam" id="PF00440">
    <property type="entry name" value="TetR_N"/>
    <property type="match status" value="1"/>
</dbReference>
<comment type="caution">
    <text evidence="6">The sequence shown here is derived from an EMBL/GenBank/DDBJ whole genome shotgun (WGS) entry which is preliminary data.</text>
</comment>
<reference evidence="7" key="1">
    <citation type="journal article" date="2019" name="Int. J. Syst. Evol. Microbiol.">
        <title>The Global Catalogue of Microorganisms (GCM) 10K type strain sequencing project: providing services to taxonomists for standard genome sequencing and annotation.</title>
        <authorList>
            <consortium name="The Broad Institute Genomics Platform"/>
            <consortium name="The Broad Institute Genome Sequencing Center for Infectious Disease"/>
            <person name="Wu L."/>
            <person name="Ma J."/>
        </authorList>
    </citation>
    <scope>NUCLEOTIDE SEQUENCE [LARGE SCALE GENOMIC DNA]</scope>
    <source>
        <strain evidence="7">CGMCC 4.1437</strain>
    </source>
</reference>
<evidence type="ECO:0000256" key="2">
    <source>
        <dbReference type="ARBA" id="ARBA00023125"/>
    </source>
</evidence>
<keyword evidence="7" id="KW-1185">Reference proteome</keyword>
<name>A0ABW0X691_9ACTN</name>
<dbReference type="InterPro" id="IPR009057">
    <property type="entry name" value="Homeodomain-like_sf"/>
</dbReference>
<feature type="DNA-binding region" description="H-T-H motif" evidence="4">
    <location>
        <begin position="36"/>
        <end position="55"/>
    </location>
</feature>
<evidence type="ECO:0000256" key="1">
    <source>
        <dbReference type="ARBA" id="ARBA00023015"/>
    </source>
</evidence>